<name>A0ABU3QZR2_9GAMM</name>
<dbReference type="Proteomes" id="UP001257914">
    <property type="component" value="Unassembled WGS sequence"/>
</dbReference>
<dbReference type="RefSeq" id="WP_315946575.1">
    <property type="nucleotide sequence ID" value="NZ_JAWCUA010000007.1"/>
</dbReference>
<keyword evidence="1" id="KW-0472">Membrane</keyword>
<keyword evidence="3" id="KW-1185">Reference proteome</keyword>
<protein>
    <submittedName>
        <fullName evidence="2">DUF6170 family protein</fullName>
    </submittedName>
</protein>
<organism evidence="2 3">
    <name type="scientific">Psychrosphaera aquimarina</name>
    <dbReference type="NCBI Taxonomy" id="2044854"/>
    <lineage>
        <taxon>Bacteria</taxon>
        <taxon>Pseudomonadati</taxon>
        <taxon>Pseudomonadota</taxon>
        <taxon>Gammaproteobacteria</taxon>
        <taxon>Alteromonadales</taxon>
        <taxon>Pseudoalteromonadaceae</taxon>
        <taxon>Psychrosphaera</taxon>
    </lineage>
</organism>
<reference evidence="2 3" key="1">
    <citation type="submission" date="2023-10" db="EMBL/GenBank/DDBJ databases">
        <title>Psychrosphaera aquimaarina strain SW33 isolated from seawater.</title>
        <authorList>
            <person name="Bayburt H."/>
            <person name="Kim J.M."/>
            <person name="Choi B.J."/>
            <person name="Jeon C.O."/>
        </authorList>
    </citation>
    <scope>NUCLEOTIDE SEQUENCE [LARGE SCALE GENOMIC DNA]</scope>
    <source>
        <strain evidence="2 3">KCTC 52743</strain>
    </source>
</reference>
<evidence type="ECO:0000256" key="1">
    <source>
        <dbReference type="SAM" id="Phobius"/>
    </source>
</evidence>
<evidence type="ECO:0000313" key="3">
    <source>
        <dbReference type="Proteomes" id="UP001257914"/>
    </source>
</evidence>
<proteinExistence type="predicted"/>
<sequence>MFFDTRKITEFAGLNYSQRMLALEIAKGKLTLPKKAVLHTIKFLLIAPVFFLIASVQSWSVMPWLILLFLLYPIVTKPLTIYFVREYLAESVEQVKQG</sequence>
<gene>
    <name evidence="2" type="ORF">RT723_07890</name>
</gene>
<feature type="transmembrane region" description="Helical" evidence="1">
    <location>
        <begin position="36"/>
        <end position="56"/>
    </location>
</feature>
<dbReference type="InterPro" id="IPR046168">
    <property type="entry name" value="DUF6170"/>
</dbReference>
<dbReference type="Pfam" id="PF19667">
    <property type="entry name" value="DUF6170"/>
    <property type="match status" value="1"/>
</dbReference>
<accession>A0ABU3QZR2</accession>
<evidence type="ECO:0000313" key="2">
    <source>
        <dbReference type="EMBL" id="MDU0112915.1"/>
    </source>
</evidence>
<comment type="caution">
    <text evidence="2">The sequence shown here is derived from an EMBL/GenBank/DDBJ whole genome shotgun (WGS) entry which is preliminary data.</text>
</comment>
<keyword evidence="1" id="KW-1133">Transmembrane helix</keyword>
<dbReference type="EMBL" id="JAWCUA010000007">
    <property type="protein sequence ID" value="MDU0112915.1"/>
    <property type="molecule type" value="Genomic_DNA"/>
</dbReference>
<keyword evidence="1" id="KW-0812">Transmembrane</keyword>
<feature type="transmembrane region" description="Helical" evidence="1">
    <location>
        <begin position="62"/>
        <end position="84"/>
    </location>
</feature>